<dbReference type="Proteomes" id="UP001279734">
    <property type="component" value="Unassembled WGS sequence"/>
</dbReference>
<comment type="caution">
    <text evidence="2">The sequence shown here is derived from an EMBL/GenBank/DDBJ whole genome shotgun (WGS) entry which is preliminary data.</text>
</comment>
<keyword evidence="1" id="KW-0472">Membrane</keyword>
<gene>
    <name evidence="2" type="ORF">Nepgr_029417</name>
</gene>
<keyword evidence="3" id="KW-1185">Reference proteome</keyword>
<dbReference type="AlphaFoldDB" id="A0AAD3TEG3"/>
<organism evidence="2 3">
    <name type="scientific">Nepenthes gracilis</name>
    <name type="common">Slender pitcher plant</name>
    <dbReference type="NCBI Taxonomy" id="150966"/>
    <lineage>
        <taxon>Eukaryota</taxon>
        <taxon>Viridiplantae</taxon>
        <taxon>Streptophyta</taxon>
        <taxon>Embryophyta</taxon>
        <taxon>Tracheophyta</taxon>
        <taxon>Spermatophyta</taxon>
        <taxon>Magnoliopsida</taxon>
        <taxon>eudicotyledons</taxon>
        <taxon>Gunneridae</taxon>
        <taxon>Pentapetalae</taxon>
        <taxon>Caryophyllales</taxon>
        <taxon>Nepenthaceae</taxon>
        <taxon>Nepenthes</taxon>
    </lineage>
</organism>
<dbReference type="EMBL" id="BSYO01000033">
    <property type="protein sequence ID" value="GMH27574.1"/>
    <property type="molecule type" value="Genomic_DNA"/>
</dbReference>
<sequence>MAGDAACEKTEKPWVLFGMAVAAAAALILWGFSGSNSSGGKMMKAPGRDGFIRRSYFESDPAGYFRDLHKK</sequence>
<evidence type="ECO:0000313" key="2">
    <source>
        <dbReference type="EMBL" id="GMH27574.1"/>
    </source>
</evidence>
<dbReference type="InterPro" id="IPR039926">
    <property type="entry name" value="Egg_app_1"/>
</dbReference>
<protein>
    <submittedName>
        <fullName evidence="2">Uncharacterized protein</fullName>
    </submittedName>
</protein>
<keyword evidence="1" id="KW-1133">Transmembrane helix</keyword>
<dbReference type="PANTHER" id="PTHR33333:SF39">
    <property type="entry name" value="HIG1 DOMAIN-CONTAINING PROTEIN"/>
    <property type="match status" value="1"/>
</dbReference>
<name>A0AAD3TEG3_NEPGR</name>
<dbReference type="PANTHER" id="PTHR33333">
    <property type="entry name" value="ERYTHROCYTE MEMBRANE PROTEIN 1-LIKE"/>
    <property type="match status" value="1"/>
</dbReference>
<accession>A0AAD3TEG3</accession>
<evidence type="ECO:0000256" key="1">
    <source>
        <dbReference type="SAM" id="Phobius"/>
    </source>
</evidence>
<reference evidence="2" key="1">
    <citation type="submission" date="2023-05" db="EMBL/GenBank/DDBJ databases">
        <title>Nepenthes gracilis genome sequencing.</title>
        <authorList>
            <person name="Fukushima K."/>
        </authorList>
    </citation>
    <scope>NUCLEOTIDE SEQUENCE</scope>
    <source>
        <strain evidence="2">SING2019-196</strain>
    </source>
</reference>
<evidence type="ECO:0000313" key="3">
    <source>
        <dbReference type="Proteomes" id="UP001279734"/>
    </source>
</evidence>
<keyword evidence="1" id="KW-0812">Transmembrane</keyword>
<proteinExistence type="predicted"/>
<feature type="transmembrane region" description="Helical" evidence="1">
    <location>
        <begin position="14"/>
        <end position="33"/>
    </location>
</feature>